<feature type="domain" description="Solute-binding protein family 5" evidence="4">
    <location>
        <begin position="119"/>
        <end position="475"/>
    </location>
</feature>
<name>A0A1H6D466_9ACTN</name>
<dbReference type="Proteomes" id="UP000236754">
    <property type="component" value="Unassembled WGS sequence"/>
</dbReference>
<evidence type="ECO:0000313" key="6">
    <source>
        <dbReference type="Proteomes" id="UP000236754"/>
    </source>
</evidence>
<dbReference type="PANTHER" id="PTHR30290:SF9">
    <property type="entry name" value="OLIGOPEPTIDE-BINDING PROTEIN APPA"/>
    <property type="match status" value="1"/>
</dbReference>
<evidence type="ECO:0000256" key="1">
    <source>
        <dbReference type="ARBA" id="ARBA00005695"/>
    </source>
</evidence>
<dbReference type="Gene3D" id="3.40.190.10">
    <property type="entry name" value="Periplasmic binding protein-like II"/>
    <property type="match status" value="1"/>
</dbReference>
<accession>A0A1H6D466</accession>
<dbReference type="Gene3D" id="3.90.76.10">
    <property type="entry name" value="Dipeptide-binding Protein, Domain 1"/>
    <property type="match status" value="1"/>
</dbReference>
<dbReference type="CDD" id="cd08509">
    <property type="entry name" value="PBP2_TmCBP_oligosaccharides_like"/>
    <property type="match status" value="1"/>
</dbReference>
<keyword evidence="2" id="KW-0813">Transport</keyword>
<dbReference type="EMBL" id="FNVU01000011">
    <property type="protein sequence ID" value="SEG79874.1"/>
    <property type="molecule type" value="Genomic_DNA"/>
</dbReference>
<evidence type="ECO:0000256" key="2">
    <source>
        <dbReference type="ARBA" id="ARBA00022448"/>
    </source>
</evidence>
<dbReference type="PANTHER" id="PTHR30290">
    <property type="entry name" value="PERIPLASMIC BINDING COMPONENT OF ABC TRANSPORTER"/>
    <property type="match status" value="1"/>
</dbReference>
<dbReference type="AlphaFoldDB" id="A0A1H6D466"/>
<evidence type="ECO:0000259" key="4">
    <source>
        <dbReference type="Pfam" id="PF00496"/>
    </source>
</evidence>
<dbReference type="InterPro" id="IPR039424">
    <property type="entry name" value="SBP_5"/>
</dbReference>
<protein>
    <submittedName>
        <fullName evidence="5">Peptide/nickel transport system substrate-binding protein</fullName>
    </submittedName>
</protein>
<dbReference type="GO" id="GO:0015833">
    <property type="term" value="P:peptide transport"/>
    <property type="evidence" value="ECO:0007669"/>
    <property type="project" value="TreeGrafter"/>
</dbReference>
<dbReference type="Gene3D" id="3.10.105.10">
    <property type="entry name" value="Dipeptide-binding Protein, Domain 3"/>
    <property type="match status" value="1"/>
</dbReference>
<evidence type="ECO:0000256" key="3">
    <source>
        <dbReference type="ARBA" id="ARBA00022729"/>
    </source>
</evidence>
<gene>
    <name evidence="5" type="ORF">SAMN05216223_111216</name>
</gene>
<sequence>MKCMRIQCRRRRQEPVPLPSRGASTERIKLTMTRASGRRLRAAAAFGAATILVATGCSVSVKSGTSNVGPTTLLVGGADSGTPALFKNFNPFSPNKRNLTTWMYEPLEVVNNLNSAETPFLATGYTQPNAETVDFTIRQGVKWSDGKPFTPADVAFTFDLLRAHPALDVNGDWQHIRSLSVSGDHVVFHLKSADVPAAKVIEQTLIVPEHTWRDVKDPVTYTNPDPVVTGPYTLDHFTPNQYTLAKNEKYWQADKVAVQKIVVPGSSSDLAIATQGYDWAYSFFPNVDNTWVKADKQHNSYWFPPGGIVGLLPNLTKAPFDNLDFREGLSLGLDRQQIADKAEQGYVKAASQTGLLLPNEKSSLNPSIPDQGMVSQNTTAAYAHFAKAGYTRKGGKLVDRAGKPLTVTLTTPDGWADWLQGAQEIIEQLRGLGITVKLDKPQPASYQQDLQNGDFDLALGTVGGSGSLFQDYNNLLNSDFKKPVGKSTASNYQRYGDPATDALLDKLKTTSDPTEQRQLTDQLQNVVYQQLPVLSLFYGGLWGLSSDKKFTGWPSQKNPYASLMTWGSTPLLVMTHLRLAK</sequence>
<dbReference type="SUPFAM" id="SSF53850">
    <property type="entry name" value="Periplasmic binding protein-like II"/>
    <property type="match status" value="1"/>
</dbReference>
<proteinExistence type="inferred from homology"/>
<dbReference type="InterPro" id="IPR000914">
    <property type="entry name" value="SBP_5_dom"/>
</dbReference>
<keyword evidence="3" id="KW-0732">Signal</keyword>
<evidence type="ECO:0000313" key="5">
    <source>
        <dbReference type="EMBL" id="SEG79874.1"/>
    </source>
</evidence>
<keyword evidence="6" id="KW-1185">Reference proteome</keyword>
<dbReference type="Pfam" id="PF00496">
    <property type="entry name" value="SBP_bac_5"/>
    <property type="match status" value="1"/>
</dbReference>
<organism evidence="5 6">
    <name type="scientific">Actinacidiphila yanglinensis</name>
    <dbReference type="NCBI Taxonomy" id="310779"/>
    <lineage>
        <taxon>Bacteria</taxon>
        <taxon>Bacillati</taxon>
        <taxon>Actinomycetota</taxon>
        <taxon>Actinomycetes</taxon>
        <taxon>Kitasatosporales</taxon>
        <taxon>Streptomycetaceae</taxon>
        <taxon>Actinacidiphila</taxon>
    </lineage>
</organism>
<comment type="similarity">
    <text evidence="1">Belongs to the bacterial solute-binding protein 5 family.</text>
</comment>
<reference evidence="5 6" key="1">
    <citation type="submission" date="2016-10" db="EMBL/GenBank/DDBJ databases">
        <authorList>
            <person name="de Groot N.N."/>
        </authorList>
    </citation>
    <scope>NUCLEOTIDE SEQUENCE [LARGE SCALE GENOMIC DNA]</scope>
    <source>
        <strain evidence="5 6">CGMCC 4.2023</strain>
    </source>
</reference>
<dbReference type="GO" id="GO:1904680">
    <property type="term" value="F:peptide transmembrane transporter activity"/>
    <property type="evidence" value="ECO:0007669"/>
    <property type="project" value="TreeGrafter"/>
</dbReference>